<comment type="caution">
    <text evidence="5">The sequence shown here is derived from an EMBL/GenBank/DDBJ whole genome shotgun (WGS) entry which is preliminary data.</text>
</comment>
<dbReference type="PROSITE" id="PS00122">
    <property type="entry name" value="CARBOXYLESTERASE_B_1"/>
    <property type="match status" value="1"/>
</dbReference>
<comment type="similarity">
    <text evidence="1 3">Belongs to the type-B carboxylesterase/lipase family.</text>
</comment>
<evidence type="ECO:0000313" key="5">
    <source>
        <dbReference type="EMBL" id="KAK5994023.1"/>
    </source>
</evidence>
<dbReference type="Pfam" id="PF00135">
    <property type="entry name" value="COesterase"/>
    <property type="match status" value="1"/>
</dbReference>
<dbReference type="InterPro" id="IPR050309">
    <property type="entry name" value="Type-B_Carboxylest/Lipase"/>
</dbReference>
<dbReference type="InterPro" id="IPR002018">
    <property type="entry name" value="CarbesteraseB"/>
</dbReference>
<evidence type="ECO:0000313" key="6">
    <source>
        <dbReference type="Proteomes" id="UP001338125"/>
    </source>
</evidence>
<dbReference type="InterPro" id="IPR019826">
    <property type="entry name" value="Carboxylesterase_B_AS"/>
</dbReference>
<keyword evidence="2 3" id="KW-0378">Hydrolase</keyword>
<accession>A0ABR0SPK3</accession>
<name>A0ABR0SPK3_9HYPO</name>
<dbReference type="SUPFAM" id="SSF53474">
    <property type="entry name" value="alpha/beta-Hydrolases"/>
    <property type="match status" value="1"/>
</dbReference>
<dbReference type="PANTHER" id="PTHR11559">
    <property type="entry name" value="CARBOXYLESTERASE"/>
    <property type="match status" value="1"/>
</dbReference>
<feature type="domain" description="Carboxylesterase type B" evidence="4">
    <location>
        <begin position="43"/>
        <end position="481"/>
    </location>
</feature>
<evidence type="ECO:0000256" key="3">
    <source>
        <dbReference type="RuleBase" id="RU361235"/>
    </source>
</evidence>
<dbReference type="Gene3D" id="3.40.50.1820">
    <property type="entry name" value="alpha/beta hydrolase"/>
    <property type="match status" value="1"/>
</dbReference>
<feature type="signal peptide" evidence="3">
    <location>
        <begin position="1"/>
        <end position="23"/>
    </location>
</feature>
<keyword evidence="6" id="KW-1185">Reference proteome</keyword>
<dbReference type="Proteomes" id="UP001338125">
    <property type="component" value="Unassembled WGS sequence"/>
</dbReference>
<dbReference type="EC" id="3.1.1.-" evidence="3"/>
<sequence length="550" mass="59964">MKPFFSAPLSTALLAAYSITATANPSVVDSKHNVTYRGIHRNGIEVFLNVPYGQDTGGENRFKPPRAYVPERGSIIHADVFGPACPQVVDDMATISEDCLNLNIARPSQTSSRDRLPVMVFIYGGGFWFGSNADSSTDGLVLESIQNDLPIIYVAINYRLGIFGFAQSEALESEGSENAGIRDQRLALEWVRDNIGQFGGDPAQVTIFGQSSGGLGVGLQIMAYGGTKPVPFHQAICESQALEPGITGNFTSDAMQAVIDHVGCEKSSWQSQGTVDCLRGLDMKSLLSASVATYNGDVNFGDIWLPVVDGDFLPAAPSKLIQEHRFAHVKTAMGWCQDDTEAFIDPKVKTAADTRKFVESYVPTVSSGNMDNLLSLYPSSEFHDNAAAGFSGEFYRTSRIIRDILMTCQPIYYAQHISAAGNSVYLYDWNQTIRNRPGRGPEHGSELPYVFGKLNSSDPAPDYKLMQRASRSWSTFASTGAFSLDGHDTFTHFTEAFRVKDNIDLFVAGGPTEGMSLIDGPEATDAVSTQQLRERCDFINSPSMIKEIGY</sequence>
<dbReference type="EMBL" id="JAVFKD010000012">
    <property type="protein sequence ID" value="KAK5994023.1"/>
    <property type="molecule type" value="Genomic_DNA"/>
</dbReference>
<keyword evidence="3" id="KW-0732">Signal</keyword>
<reference evidence="5 6" key="1">
    <citation type="submission" date="2024-01" db="EMBL/GenBank/DDBJ databases">
        <title>Complete genome of Cladobotryum mycophilum ATHUM6906.</title>
        <authorList>
            <person name="Christinaki A.C."/>
            <person name="Myridakis A.I."/>
            <person name="Kouvelis V.N."/>
        </authorList>
    </citation>
    <scope>NUCLEOTIDE SEQUENCE [LARGE SCALE GENOMIC DNA]</scope>
    <source>
        <strain evidence="5 6">ATHUM6906</strain>
    </source>
</reference>
<proteinExistence type="inferred from homology"/>
<evidence type="ECO:0000256" key="1">
    <source>
        <dbReference type="ARBA" id="ARBA00005964"/>
    </source>
</evidence>
<dbReference type="InterPro" id="IPR029058">
    <property type="entry name" value="AB_hydrolase_fold"/>
</dbReference>
<feature type="chain" id="PRO_5044970446" description="Carboxylic ester hydrolase" evidence="3">
    <location>
        <begin position="24"/>
        <end position="550"/>
    </location>
</feature>
<evidence type="ECO:0000256" key="2">
    <source>
        <dbReference type="ARBA" id="ARBA00022801"/>
    </source>
</evidence>
<protein>
    <recommendedName>
        <fullName evidence="3">Carboxylic ester hydrolase</fullName>
        <ecNumber evidence="3">3.1.1.-</ecNumber>
    </recommendedName>
</protein>
<gene>
    <name evidence="5" type="ORF">PT974_07463</name>
</gene>
<evidence type="ECO:0000259" key="4">
    <source>
        <dbReference type="Pfam" id="PF00135"/>
    </source>
</evidence>
<organism evidence="5 6">
    <name type="scientific">Cladobotryum mycophilum</name>
    <dbReference type="NCBI Taxonomy" id="491253"/>
    <lineage>
        <taxon>Eukaryota</taxon>
        <taxon>Fungi</taxon>
        <taxon>Dikarya</taxon>
        <taxon>Ascomycota</taxon>
        <taxon>Pezizomycotina</taxon>
        <taxon>Sordariomycetes</taxon>
        <taxon>Hypocreomycetidae</taxon>
        <taxon>Hypocreales</taxon>
        <taxon>Hypocreaceae</taxon>
        <taxon>Cladobotryum</taxon>
    </lineage>
</organism>